<keyword evidence="2" id="KW-1185">Reference proteome</keyword>
<dbReference type="Proteomes" id="UP000017805">
    <property type="component" value="Chromosome"/>
</dbReference>
<dbReference type="CDD" id="cd00085">
    <property type="entry name" value="HNHc"/>
    <property type="match status" value="1"/>
</dbReference>
<accession>U5L5V4</accession>
<reference evidence="1 2" key="1">
    <citation type="submission" date="2013-07" db="EMBL/GenBank/DDBJ databases">
        <title>Complete genome sequence of Bacillus infantis NRRL B-14911 that has potential to induce cardiac disease by antigenic mimicry.</title>
        <authorList>
            <person name="Massilamany C."/>
            <person name="Smith T.P.L."/>
            <person name="Loy J.D."/>
            <person name="Barletta R."/>
            <person name="Reddy J."/>
        </authorList>
    </citation>
    <scope>NUCLEOTIDE SEQUENCE [LARGE SCALE GENOMIC DNA]</scope>
    <source>
        <strain evidence="1 2">NRRL B-14911</strain>
    </source>
</reference>
<dbReference type="KEGG" id="bif:N288_04085"/>
<evidence type="ECO:0000313" key="2">
    <source>
        <dbReference type="Proteomes" id="UP000017805"/>
    </source>
</evidence>
<protein>
    <submittedName>
        <fullName evidence="1">Uncharacterized protein</fullName>
    </submittedName>
</protein>
<dbReference type="EMBL" id="CP006643">
    <property type="protein sequence ID" value="AGX02775.1"/>
    <property type="molecule type" value="Genomic_DNA"/>
</dbReference>
<dbReference type="InterPro" id="IPR003615">
    <property type="entry name" value="HNH_nuc"/>
</dbReference>
<proteinExistence type="predicted"/>
<dbReference type="Gene3D" id="1.10.30.50">
    <property type="match status" value="1"/>
</dbReference>
<dbReference type="HOGENOM" id="CLU_071576_0_0_9"/>
<sequence>MIYIQRSETPPVLDLEDSNSVGSKEYTEAIKHFEDKDRNFTFRAYKEVKDVLEVMFNSKCAYCESDISPVSYGDIEHFRPKSAYHTTKAETLKYPGYYWLAMDWNNLLLSCEVCNRTYKKNQFPLVDEAKRKKKYDEEVIEEPLLIDPCDASSNPQDHINFTEEGLVEYTLGGRCKGKKSIEVYGLDNPKLTRKRKKLAKEISDKKSQVLRYMDNIRALLATPLPGELKSVLENNFIDLETVYKSIKNLNLPTEPYQGLVRNLTAEFLAKYSPIIDKLLFEFHEQKKEE</sequence>
<dbReference type="STRING" id="1367477.N288_04085"/>
<name>U5L5V4_9BACI</name>
<organism evidence="1 2">
    <name type="scientific">Bacillus infantis NRRL B-14911</name>
    <dbReference type="NCBI Taxonomy" id="1367477"/>
    <lineage>
        <taxon>Bacteria</taxon>
        <taxon>Bacillati</taxon>
        <taxon>Bacillota</taxon>
        <taxon>Bacilli</taxon>
        <taxon>Bacillales</taxon>
        <taxon>Bacillaceae</taxon>
        <taxon>Bacillus</taxon>
    </lineage>
</organism>
<dbReference type="OrthoDB" id="9816185at2"/>
<dbReference type="RefSeq" id="WP_009792061.1">
    <property type="nucleotide sequence ID" value="NC_022524.1"/>
</dbReference>
<evidence type="ECO:0000313" key="1">
    <source>
        <dbReference type="EMBL" id="AGX02775.1"/>
    </source>
</evidence>
<gene>
    <name evidence="1" type="ORF">N288_04085</name>
</gene>
<dbReference type="AlphaFoldDB" id="U5L5V4"/>
<dbReference type="PATRIC" id="fig|1367477.3.peg.755"/>